<dbReference type="AlphaFoldDB" id="A0A7T1F2Y9"/>
<protein>
    <submittedName>
        <fullName evidence="1">Uncharacterized protein</fullName>
    </submittedName>
</protein>
<sequence>MTLKQRIKQMEKKTKIGEKNTLAEFEITQRGKEIIELLEQLDTLKERIESHEN</sequence>
<accession>A0A7T1F2Y9</accession>
<dbReference type="EMBL" id="CP065383">
    <property type="protein sequence ID" value="QPM67825.1"/>
    <property type="molecule type" value="Genomic_DNA"/>
</dbReference>
<gene>
    <name evidence="1" type="ORF">RT761_01038</name>
</gene>
<evidence type="ECO:0000313" key="2">
    <source>
        <dbReference type="Proteomes" id="UP000594463"/>
    </source>
</evidence>
<evidence type="ECO:0000313" key="1">
    <source>
        <dbReference type="EMBL" id="QPM67825.1"/>
    </source>
</evidence>
<proteinExistence type="predicted"/>
<name>A0A7T1F2Y9_ATRLM</name>
<dbReference type="KEGG" id="alam:RT761_01038"/>
<keyword evidence="2" id="KW-1185">Reference proteome</keyword>
<reference evidence="1 2" key="1">
    <citation type="journal article" date="2021" name="Nat. Commun.">
        <title>Isolation of a member of the candidate phylum Atribacteria reveals a unique cell membrane structure.</title>
        <authorList>
            <person name="Taiki K."/>
            <person name="Nobu M.K."/>
            <person name="Kusada H."/>
            <person name="Meng X.-Y."/>
            <person name="Hosoki N."/>
            <person name="Uematsu K."/>
            <person name="Yoshioka H."/>
            <person name="Kamagata Y."/>
            <person name="Tamaki H."/>
        </authorList>
    </citation>
    <scope>NUCLEOTIDE SEQUENCE [LARGE SCALE GENOMIC DNA]</scope>
    <source>
        <strain evidence="1 2">RT761</strain>
    </source>
</reference>
<organism evidence="1 2">
    <name type="scientific">Atribacter laminatus</name>
    <dbReference type="NCBI Taxonomy" id="2847778"/>
    <lineage>
        <taxon>Bacteria</taxon>
        <taxon>Pseudomonadati</taxon>
        <taxon>Atribacterota</taxon>
        <taxon>Atribacteria</taxon>
        <taxon>Atribacterales</taxon>
        <taxon>Atribacteraceae</taxon>
        <taxon>Atribacter</taxon>
    </lineage>
</organism>
<dbReference type="Proteomes" id="UP000594463">
    <property type="component" value="Chromosome"/>
</dbReference>
<dbReference type="RefSeq" id="WP_218113004.1">
    <property type="nucleotide sequence ID" value="NZ_CP065383.1"/>
</dbReference>